<dbReference type="GO" id="GO:0031992">
    <property type="term" value="F:energy transducer activity"/>
    <property type="evidence" value="ECO:0007669"/>
    <property type="project" value="TreeGrafter"/>
</dbReference>
<evidence type="ECO:0000259" key="10">
    <source>
        <dbReference type="PROSITE" id="PS52015"/>
    </source>
</evidence>
<dbReference type="InterPro" id="IPR037682">
    <property type="entry name" value="TonB_C"/>
</dbReference>
<dbReference type="SUPFAM" id="SSF74653">
    <property type="entry name" value="TolA/TonB C-terminal domain"/>
    <property type="match status" value="1"/>
</dbReference>
<keyword evidence="12" id="KW-1185">Reference proteome</keyword>
<dbReference type="EMBL" id="QYCN01000045">
    <property type="protein sequence ID" value="RIY06038.1"/>
    <property type="molecule type" value="Genomic_DNA"/>
</dbReference>
<comment type="subcellular location">
    <subcellularLocation>
        <location evidence="1">Cell inner membrane</location>
        <topology evidence="1">Single-pass membrane protein</topology>
        <orientation evidence="1">Periplasmic side</orientation>
    </subcellularLocation>
</comment>
<protein>
    <submittedName>
        <fullName evidence="11">Energy transducer TonB</fullName>
    </submittedName>
</protein>
<dbReference type="InterPro" id="IPR006260">
    <property type="entry name" value="TonB/TolA_C"/>
</dbReference>
<comment type="similarity">
    <text evidence="2">Belongs to the TonB family.</text>
</comment>
<dbReference type="GO" id="GO:0098797">
    <property type="term" value="C:plasma membrane protein complex"/>
    <property type="evidence" value="ECO:0007669"/>
    <property type="project" value="TreeGrafter"/>
</dbReference>
<proteinExistence type="inferred from homology"/>
<dbReference type="PANTHER" id="PTHR33446:SF2">
    <property type="entry name" value="PROTEIN TONB"/>
    <property type="match status" value="1"/>
</dbReference>
<keyword evidence="5" id="KW-0997">Cell inner membrane</keyword>
<reference evidence="11 12" key="1">
    <citation type="submission" date="2018-09" db="EMBL/GenBank/DDBJ databases">
        <authorList>
            <person name="Zeman M."/>
            <person name="Pardy F."/>
        </authorList>
    </citation>
    <scope>NUCLEOTIDE SEQUENCE [LARGE SCALE GENOMIC DNA]</scope>
    <source>
        <strain evidence="11 12">CCM 8852</strain>
    </source>
</reference>
<name>A0A418QLM8_9BACT</name>
<sequence length="252" mass="27926">MRFSILLLTAGLLIVTISGMAQTSPIESVLFQGGTDQSAVSPEEAVYRVHRTEVPARTRLDSLFYVASKRLAMVIITTWQPTGDTLTLVEGWRANGKRSYSRPQLGHKTHGEYLGYDAQGRLREKSAYAEGKRVATECYGETGSPSPCGDYQYTEKMPVFPGGQQALLSYIGRSIRYPGKALKERRQGRVFVTFAVDETGRVRDTRVAEGISPELDAEALRVLRGLPRFEPGQQNGEVVPVYFTVPVTFSIK</sequence>
<evidence type="ECO:0000313" key="11">
    <source>
        <dbReference type="EMBL" id="RIY06038.1"/>
    </source>
</evidence>
<evidence type="ECO:0000256" key="5">
    <source>
        <dbReference type="ARBA" id="ARBA00022519"/>
    </source>
</evidence>
<dbReference type="OrthoDB" id="1039448at2"/>
<evidence type="ECO:0000256" key="9">
    <source>
        <dbReference type="ARBA" id="ARBA00023136"/>
    </source>
</evidence>
<evidence type="ECO:0000256" key="2">
    <source>
        <dbReference type="ARBA" id="ARBA00006555"/>
    </source>
</evidence>
<feature type="domain" description="TonB C-terminal" evidence="10">
    <location>
        <begin position="162"/>
        <end position="252"/>
    </location>
</feature>
<dbReference type="PROSITE" id="PS52015">
    <property type="entry name" value="TONB_CTD"/>
    <property type="match status" value="1"/>
</dbReference>
<dbReference type="GO" id="GO:0015031">
    <property type="term" value="P:protein transport"/>
    <property type="evidence" value="ECO:0007669"/>
    <property type="project" value="UniProtKB-KW"/>
</dbReference>
<accession>A0A418QLM8</accession>
<dbReference type="GO" id="GO:0055085">
    <property type="term" value="P:transmembrane transport"/>
    <property type="evidence" value="ECO:0007669"/>
    <property type="project" value="InterPro"/>
</dbReference>
<keyword evidence="7" id="KW-0653">Protein transport</keyword>
<dbReference type="Proteomes" id="UP000284250">
    <property type="component" value="Unassembled WGS sequence"/>
</dbReference>
<dbReference type="PANTHER" id="PTHR33446">
    <property type="entry name" value="PROTEIN TONB-RELATED"/>
    <property type="match status" value="1"/>
</dbReference>
<keyword evidence="3" id="KW-0813">Transport</keyword>
<dbReference type="InterPro" id="IPR051045">
    <property type="entry name" value="TonB-dependent_transducer"/>
</dbReference>
<dbReference type="Gene3D" id="3.30.1150.10">
    <property type="match status" value="1"/>
</dbReference>
<evidence type="ECO:0000256" key="4">
    <source>
        <dbReference type="ARBA" id="ARBA00022475"/>
    </source>
</evidence>
<keyword evidence="4" id="KW-1003">Cell membrane</keyword>
<evidence type="ECO:0000256" key="3">
    <source>
        <dbReference type="ARBA" id="ARBA00022448"/>
    </source>
</evidence>
<gene>
    <name evidence="11" type="ORF">D0T11_19550</name>
</gene>
<organism evidence="11 12">
    <name type="scientific">Hymenobacter rubripertinctus</name>
    <dbReference type="NCBI Taxonomy" id="2029981"/>
    <lineage>
        <taxon>Bacteria</taxon>
        <taxon>Pseudomonadati</taxon>
        <taxon>Bacteroidota</taxon>
        <taxon>Cytophagia</taxon>
        <taxon>Cytophagales</taxon>
        <taxon>Hymenobacteraceae</taxon>
        <taxon>Hymenobacter</taxon>
    </lineage>
</organism>
<comment type="caution">
    <text evidence="11">The sequence shown here is derived from an EMBL/GenBank/DDBJ whole genome shotgun (WGS) entry which is preliminary data.</text>
</comment>
<evidence type="ECO:0000313" key="12">
    <source>
        <dbReference type="Proteomes" id="UP000284250"/>
    </source>
</evidence>
<keyword evidence="8" id="KW-1133">Transmembrane helix</keyword>
<evidence type="ECO:0000256" key="8">
    <source>
        <dbReference type="ARBA" id="ARBA00022989"/>
    </source>
</evidence>
<evidence type="ECO:0000256" key="7">
    <source>
        <dbReference type="ARBA" id="ARBA00022927"/>
    </source>
</evidence>
<dbReference type="AlphaFoldDB" id="A0A418QLM8"/>
<keyword evidence="6" id="KW-0812">Transmembrane</keyword>
<dbReference type="Pfam" id="PF03544">
    <property type="entry name" value="TonB_C"/>
    <property type="match status" value="1"/>
</dbReference>
<reference evidence="11 12" key="2">
    <citation type="submission" date="2019-01" db="EMBL/GenBank/DDBJ databases">
        <title>Hymenobacter humicola sp. nov., isolated from soils in Antarctica.</title>
        <authorList>
            <person name="Sedlacek I."/>
            <person name="Holochova P."/>
            <person name="Kralova S."/>
            <person name="Pantucek R."/>
            <person name="Stankova E."/>
            <person name="Vrbovska V."/>
            <person name="Kristofova L."/>
            <person name="Svec P."/>
            <person name="Busse H.-J."/>
        </authorList>
    </citation>
    <scope>NUCLEOTIDE SEQUENCE [LARGE SCALE GENOMIC DNA]</scope>
    <source>
        <strain evidence="11 12">CCM 8852</strain>
    </source>
</reference>
<dbReference type="NCBIfam" id="TIGR01352">
    <property type="entry name" value="tonB_Cterm"/>
    <property type="match status" value="1"/>
</dbReference>
<evidence type="ECO:0000256" key="1">
    <source>
        <dbReference type="ARBA" id="ARBA00004383"/>
    </source>
</evidence>
<evidence type="ECO:0000256" key="6">
    <source>
        <dbReference type="ARBA" id="ARBA00022692"/>
    </source>
</evidence>
<keyword evidence="9" id="KW-0472">Membrane</keyword>